<dbReference type="PANTHER" id="PTHR45992:SF11">
    <property type="entry name" value="ALPHA-TYPE PROTEIN KINASE DOMAIN-CONTAINING PROTEIN"/>
    <property type="match status" value="1"/>
</dbReference>
<dbReference type="VEuPathDB" id="FungiDB:DFL_009029"/>
<reference evidence="7 8" key="1">
    <citation type="submission" date="2019-01" db="EMBL/GenBank/DDBJ databases">
        <title>Intercellular communication is required for trap formation in the nematode-trapping fungus Duddingtonia flagrans.</title>
        <authorList>
            <person name="Youssar L."/>
            <person name="Wernet V."/>
            <person name="Hensel N."/>
            <person name="Hildebrandt H.-G."/>
            <person name="Fischer R."/>
        </authorList>
    </citation>
    <scope>NUCLEOTIDE SEQUENCE [LARGE SCALE GENOMIC DNA]</scope>
    <source>
        <strain evidence="7 8">CBS H-5679</strain>
    </source>
</reference>
<evidence type="ECO:0000256" key="2">
    <source>
        <dbReference type="ARBA" id="ARBA00022679"/>
    </source>
</evidence>
<keyword evidence="1" id="KW-0723">Serine/threonine-protein kinase</keyword>
<gene>
    <name evidence="7" type="ORF">DFL_009029</name>
</gene>
<keyword evidence="2" id="KW-0808">Transferase</keyword>
<dbReference type="Gene3D" id="3.20.200.10">
    <property type="entry name" value="MHCK/EF2 kinase"/>
    <property type="match status" value="1"/>
</dbReference>
<dbReference type="InterPro" id="IPR004166">
    <property type="entry name" value="a-kinase_dom"/>
</dbReference>
<feature type="domain" description="Alpha-type protein kinase" evidence="6">
    <location>
        <begin position="1"/>
        <end position="218"/>
    </location>
</feature>
<dbReference type="GO" id="GO:0005524">
    <property type="term" value="F:ATP binding"/>
    <property type="evidence" value="ECO:0007669"/>
    <property type="project" value="UniProtKB-KW"/>
</dbReference>
<keyword evidence="3" id="KW-0547">Nucleotide-binding</keyword>
<protein>
    <recommendedName>
        <fullName evidence="6">Alpha-type protein kinase domain-containing protein</fullName>
    </recommendedName>
</protein>
<dbReference type="Proteomes" id="UP000283090">
    <property type="component" value="Unassembled WGS sequence"/>
</dbReference>
<dbReference type="STRING" id="97331.A0A436ZQJ3"/>
<dbReference type="GO" id="GO:0004674">
    <property type="term" value="F:protein serine/threonine kinase activity"/>
    <property type="evidence" value="ECO:0007669"/>
    <property type="project" value="UniProtKB-KW"/>
</dbReference>
<keyword evidence="8" id="KW-1185">Reference proteome</keyword>
<dbReference type="AlphaFoldDB" id="A0A436ZQJ3"/>
<organism evidence="7 8">
    <name type="scientific">Arthrobotrys flagrans</name>
    <name type="common">Nematode-trapping fungus</name>
    <name type="synonym">Trichothecium flagrans</name>
    <dbReference type="NCBI Taxonomy" id="97331"/>
    <lineage>
        <taxon>Eukaryota</taxon>
        <taxon>Fungi</taxon>
        <taxon>Dikarya</taxon>
        <taxon>Ascomycota</taxon>
        <taxon>Pezizomycotina</taxon>
        <taxon>Orbiliomycetes</taxon>
        <taxon>Orbiliales</taxon>
        <taxon>Orbiliaceae</taxon>
        <taxon>Arthrobotrys</taxon>
    </lineage>
</organism>
<evidence type="ECO:0000259" key="6">
    <source>
        <dbReference type="PROSITE" id="PS51158"/>
    </source>
</evidence>
<accession>A0A436ZQJ3</accession>
<proteinExistence type="predicted"/>
<dbReference type="EMBL" id="SAEB01000012">
    <property type="protein sequence ID" value="RVD81154.1"/>
    <property type="molecule type" value="Genomic_DNA"/>
</dbReference>
<dbReference type="GeneID" id="93591340"/>
<evidence type="ECO:0000256" key="4">
    <source>
        <dbReference type="ARBA" id="ARBA00022777"/>
    </source>
</evidence>
<keyword evidence="5" id="KW-0067">ATP-binding</keyword>
<sequence length="269" mass="29730">MAYSRTNNSTRATIDTSQLFGSGTFKYVYAGKYTVGARKGQDCVAKEFKSGCVVEDHYFDEELNICAKAQQIIDEFNDAEIMNQPIYLNTPTIWTYEPGSSKSGQKTLIEPMILNFEKFNSNSGWSLTDSTGWAAAMQSLSHFSYDNSGGRLLLCDLQGGRYNDGYVLSDPVIMSKAHSCGPADLGMDGIMSFFQRHRCDAFCNRSWMKPPVLGKAKIPMHQGTTMEAADGSQIGQGFESAFGFVDLLNGMYRDEPSSDFATKLENSRG</sequence>
<dbReference type="SMART" id="SM00811">
    <property type="entry name" value="Alpha_kinase"/>
    <property type="match status" value="1"/>
</dbReference>
<dbReference type="OrthoDB" id="301415at2759"/>
<dbReference type="InterPro" id="IPR011009">
    <property type="entry name" value="Kinase-like_dom_sf"/>
</dbReference>
<comment type="caution">
    <text evidence="7">The sequence shown here is derived from an EMBL/GenBank/DDBJ whole genome shotgun (WGS) entry which is preliminary data.</text>
</comment>
<dbReference type="PROSITE" id="PS51158">
    <property type="entry name" value="ALPHA_KINASE"/>
    <property type="match status" value="1"/>
</dbReference>
<dbReference type="RefSeq" id="XP_067486698.1">
    <property type="nucleotide sequence ID" value="XM_067638851.1"/>
</dbReference>
<evidence type="ECO:0000256" key="1">
    <source>
        <dbReference type="ARBA" id="ARBA00022527"/>
    </source>
</evidence>
<name>A0A436ZQJ3_ARTFL</name>
<evidence type="ECO:0000313" key="8">
    <source>
        <dbReference type="Proteomes" id="UP000283090"/>
    </source>
</evidence>
<evidence type="ECO:0000313" key="7">
    <source>
        <dbReference type="EMBL" id="RVD81154.1"/>
    </source>
</evidence>
<dbReference type="InterPro" id="IPR051852">
    <property type="entry name" value="Alpha-type_PK"/>
</dbReference>
<evidence type="ECO:0000256" key="5">
    <source>
        <dbReference type="ARBA" id="ARBA00022840"/>
    </source>
</evidence>
<dbReference type="SUPFAM" id="SSF56112">
    <property type="entry name" value="Protein kinase-like (PK-like)"/>
    <property type="match status" value="1"/>
</dbReference>
<dbReference type="Pfam" id="PF02816">
    <property type="entry name" value="Alpha_kinase"/>
    <property type="match status" value="1"/>
</dbReference>
<dbReference type="PANTHER" id="PTHR45992">
    <property type="entry name" value="EUKARYOTIC ELONGATION FACTOR 2 KINASE-RELATED"/>
    <property type="match status" value="1"/>
</dbReference>
<evidence type="ECO:0000256" key="3">
    <source>
        <dbReference type="ARBA" id="ARBA00022741"/>
    </source>
</evidence>
<keyword evidence="4" id="KW-0418">Kinase</keyword>